<evidence type="ECO:0000256" key="4">
    <source>
        <dbReference type="ARBA" id="ARBA00022989"/>
    </source>
</evidence>
<organism evidence="8 9">
    <name type="scientific">Aliidiomarina soli</name>
    <dbReference type="NCBI Taxonomy" id="1928574"/>
    <lineage>
        <taxon>Bacteria</taxon>
        <taxon>Pseudomonadati</taxon>
        <taxon>Pseudomonadota</taxon>
        <taxon>Gammaproteobacteria</taxon>
        <taxon>Alteromonadales</taxon>
        <taxon>Idiomarinaceae</taxon>
        <taxon>Aliidiomarina</taxon>
    </lineage>
</organism>
<accession>A0A432WI43</accession>
<feature type="transmembrane region" description="Helical" evidence="7">
    <location>
        <begin position="242"/>
        <end position="263"/>
    </location>
</feature>
<dbReference type="EMBL" id="PIPO01000003">
    <property type="protein sequence ID" value="RUO33391.1"/>
    <property type="molecule type" value="Genomic_DNA"/>
</dbReference>
<dbReference type="InterPro" id="IPR002549">
    <property type="entry name" value="AI-2E-like"/>
</dbReference>
<dbReference type="PANTHER" id="PTHR21716:SF64">
    <property type="entry name" value="AI-2 TRANSPORT PROTEIN TQSA"/>
    <property type="match status" value="1"/>
</dbReference>
<feature type="transmembrane region" description="Helical" evidence="7">
    <location>
        <begin position="181"/>
        <end position="201"/>
    </location>
</feature>
<dbReference type="AlphaFoldDB" id="A0A432WI43"/>
<dbReference type="Proteomes" id="UP000287823">
    <property type="component" value="Unassembled WGS sequence"/>
</dbReference>
<feature type="transmembrane region" description="Helical" evidence="7">
    <location>
        <begin position="207"/>
        <end position="230"/>
    </location>
</feature>
<feature type="region of interest" description="Disordered" evidence="6">
    <location>
        <begin position="338"/>
        <end position="357"/>
    </location>
</feature>
<evidence type="ECO:0000256" key="3">
    <source>
        <dbReference type="ARBA" id="ARBA00022692"/>
    </source>
</evidence>
<keyword evidence="3 7" id="KW-0812">Transmembrane</keyword>
<reference evidence="8 9" key="1">
    <citation type="journal article" date="2011" name="Front. Microbiol.">
        <title>Genomic signatures of strain selection and enhancement in Bacillus atrophaeus var. globigii, a historical biowarfare simulant.</title>
        <authorList>
            <person name="Gibbons H.S."/>
            <person name="Broomall S.M."/>
            <person name="McNew L.A."/>
            <person name="Daligault H."/>
            <person name="Chapman C."/>
            <person name="Bruce D."/>
            <person name="Karavis M."/>
            <person name="Krepps M."/>
            <person name="McGregor P.A."/>
            <person name="Hong C."/>
            <person name="Park K.H."/>
            <person name="Akmal A."/>
            <person name="Feldman A."/>
            <person name="Lin J.S."/>
            <person name="Chang W.E."/>
            <person name="Higgs B.W."/>
            <person name="Demirev P."/>
            <person name="Lindquist J."/>
            <person name="Liem A."/>
            <person name="Fochler E."/>
            <person name="Read T.D."/>
            <person name="Tapia R."/>
            <person name="Johnson S."/>
            <person name="Bishop-Lilly K.A."/>
            <person name="Detter C."/>
            <person name="Han C."/>
            <person name="Sozhamannan S."/>
            <person name="Rosenzweig C.N."/>
            <person name="Skowronski E.W."/>
        </authorList>
    </citation>
    <scope>NUCLEOTIDE SEQUENCE [LARGE SCALE GENOMIC DNA]</scope>
    <source>
        <strain evidence="8 9">Y4G10-17</strain>
    </source>
</reference>
<evidence type="ECO:0000256" key="2">
    <source>
        <dbReference type="ARBA" id="ARBA00009773"/>
    </source>
</evidence>
<feature type="transmembrane region" description="Helical" evidence="7">
    <location>
        <begin position="128"/>
        <end position="147"/>
    </location>
</feature>
<dbReference type="GO" id="GO:0055085">
    <property type="term" value="P:transmembrane transport"/>
    <property type="evidence" value="ECO:0007669"/>
    <property type="project" value="TreeGrafter"/>
</dbReference>
<evidence type="ECO:0000256" key="6">
    <source>
        <dbReference type="SAM" id="MobiDB-lite"/>
    </source>
</evidence>
<proteinExistence type="inferred from homology"/>
<evidence type="ECO:0000313" key="9">
    <source>
        <dbReference type="Proteomes" id="UP000287823"/>
    </source>
</evidence>
<evidence type="ECO:0000256" key="7">
    <source>
        <dbReference type="SAM" id="Phobius"/>
    </source>
</evidence>
<protein>
    <recommendedName>
        <fullName evidence="10">AI-2E family transporter</fullName>
    </recommendedName>
</protein>
<comment type="subcellular location">
    <subcellularLocation>
        <location evidence="1">Membrane</location>
        <topology evidence="1">Multi-pass membrane protein</topology>
    </subcellularLocation>
</comment>
<evidence type="ECO:0000313" key="8">
    <source>
        <dbReference type="EMBL" id="RUO33391.1"/>
    </source>
</evidence>
<feature type="transmembrane region" description="Helical" evidence="7">
    <location>
        <begin position="46"/>
        <end position="68"/>
    </location>
</feature>
<comment type="caution">
    <text evidence="8">The sequence shown here is derived from an EMBL/GenBank/DDBJ whole genome shotgun (WGS) entry which is preliminary data.</text>
</comment>
<dbReference type="PANTHER" id="PTHR21716">
    <property type="entry name" value="TRANSMEMBRANE PROTEIN"/>
    <property type="match status" value="1"/>
</dbReference>
<keyword evidence="5 7" id="KW-0472">Membrane</keyword>
<feature type="transmembrane region" description="Helical" evidence="7">
    <location>
        <begin position="283"/>
        <end position="309"/>
    </location>
</feature>
<evidence type="ECO:0000256" key="1">
    <source>
        <dbReference type="ARBA" id="ARBA00004141"/>
    </source>
</evidence>
<evidence type="ECO:0008006" key="10">
    <source>
        <dbReference type="Google" id="ProtNLM"/>
    </source>
</evidence>
<gene>
    <name evidence="8" type="ORF">CWE14_07455</name>
</gene>
<name>A0A432WI43_9GAMM</name>
<keyword evidence="4 7" id="KW-1133">Transmembrane helix</keyword>
<dbReference type="Pfam" id="PF01594">
    <property type="entry name" value="AI-2E_transport"/>
    <property type="match status" value="1"/>
</dbReference>
<keyword evidence="9" id="KW-1185">Reference proteome</keyword>
<comment type="similarity">
    <text evidence="2">Belongs to the autoinducer-2 exporter (AI-2E) (TC 2.A.86) family.</text>
</comment>
<evidence type="ECO:0000256" key="5">
    <source>
        <dbReference type="ARBA" id="ARBA00023136"/>
    </source>
</evidence>
<dbReference type="GO" id="GO:0016020">
    <property type="term" value="C:membrane"/>
    <property type="evidence" value="ECO:0007669"/>
    <property type="project" value="UniProtKB-SubCell"/>
</dbReference>
<sequence length="357" mass="39001">MAAIVVVLAGVQAASVVVVPVLLALFIAIICHPLIEWFHRQGLPRFLALLPVVGVIAIIVLLLTGLVVQSVNEFTQKLPEYRDRSAAQFEWLVAQAESYNISLNWELLQSQLDPSRAINLTVNMLSGVGNFMASFVIVLLIMVFMIGEARIVPAKIRLAIKHPERTMGNVGAILHAINKYLALKTLISLFTGVLIGFSLWLMNIDHYLLWGVVAFLFNYIPNIGSILASVPAIIMALIQYNPWIAGAVALLYLAVNVIMGNIIEPRVMGRGLGLSTLVVFLSLLFWGWMLGPVGMLLSVPLTMVVKIALMESDSTRWLAIALAGDEILRMADNEEGSGAAGLENTHVMAEPAETKRQ</sequence>